<comment type="similarity">
    <text evidence="4">Belongs to the 2-oxoacid dehydrogenase family.</text>
</comment>
<dbReference type="EC" id="2.3.1.61" evidence="10"/>
<protein>
    <recommendedName>
        <fullName evidence="10">Dihydrolipoyllysine-residue succinyltransferase</fullName>
        <ecNumber evidence="10">2.3.1.61</ecNumber>
    </recommendedName>
</protein>
<dbReference type="InterPro" id="IPR050537">
    <property type="entry name" value="2-oxoacid_dehydrogenase"/>
</dbReference>
<keyword evidence="14" id="KW-1185">Reference proteome</keyword>
<dbReference type="Gene3D" id="2.40.50.100">
    <property type="match status" value="1"/>
</dbReference>
<proteinExistence type="inferred from homology"/>
<dbReference type="PROSITE" id="PS50968">
    <property type="entry name" value="BIOTINYL_LIPOYL"/>
    <property type="match status" value="1"/>
</dbReference>
<evidence type="ECO:0000259" key="12">
    <source>
        <dbReference type="PROSITE" id="PS50968"/>
    </source>
</evidence>
<dbReference type="SUPFAM" id="SSF51230">
    <property type="entry name" value="Single hybrid motif"/>
    <property type="match status" value="1"/>
</dbReference>
<organism evidence="13 14">
    <name type="scientific">Chthoniobacter flavus Ellin428</name>
    <dbReference type="NCBI Taxonomy" id="497964"/>
    <lineage>
        <taxon>Bacteria</taxon>
        <taxon>Pseudomonadati</taxon>
        <taxon>Verrucomicrobiota</taxon>
        <taxon>Spartobacteria</taxon>
        <taxon>Chthoniobacterales</taxon>
        <taxon>Chthoniobacteraceae</taxon>
        <taxon>Chthoniobacter</taxon>
    </lineage>
</organism>
<dbReference type="NCBIfam" id="TIGR01347">
    <property type="entry name" value="sucB"/>
    <property type="match status" value="1"/>
</dbReference>
<reference evidence="13 14" key="1">
    <citation type="journal article" date="2011" name="J. Bacteriol.">
        <title>Genome sequence of Chthoniobacter flavus Ellin428, an aerobic heterotrophic soil bacterium.</title>
        <authorList>
            <person name="Kant R."/>
            <person name="van Passel M.W."/>
            <person name="Palva A."/>
            <person name="Lucas S."/>
            <person name="Lapidus A."/>
            <person name="Glavina Del Rio T."/>
            <person name="Dalin E."/>
            <person name="Tice H."/>
            <person name="Bruce D."/>
            <person name="Goodwin L."/>
            <person name="Pitluck S."/>
            <person name="Larimer F.W."/>
            <person name="Land M.L."/>
            <person name="Hauser L."/>
            <person name="Sangwan P."/>
            <person name="de Vos W.M."/>
            <person name="Janssen P.H."/>
            <person name="Smidt H."/>
        </authorList>
    </citation>
    <scope>NUCLEOTIDE SEQUENCE [LARGE SCALE GENOMIC DNA]</scope>
    <source>
        <strain evidence="13 14">Ellin428</strain>
    </source>
</reference>
<dbReference type="SUPFAM" id="SSF52777">
    <property type="entry name" value="CoA-dependent acyltransferases"/>
    <property type="match status" value="1"/>
</dbReference>
<comment type="pathway">
    <text evidence="3">Amino-acid degradation; L-lysine degradation via saccharopine pathway; glutaryl-CoA from L-lysine: step 6/6.</text>
</comment>
<comment type="cofactor">
    <cofactor evidence="1">
        <name>(R)-lipoate</name>
        <dbReference type="ChEBI" id="CHEBI:83088"/>
    </cofactor>
</comment>
<feature type="compositionally biased region" description="Low complexity" evidence="11">
    <location>
        <begin position="80"/>
        <end position="90"/>
    </location>
</feature>
<dbReference type="Proteomes" id="UP000005824">
    <property type="component" value="Unassembled WGS sequence"/>
</dbReference>
<evidence type="ECO:0000256" key="1">
    <source>
        <dbReference type="ARBA" id="ARBA00001938"/>
    </source>
</evidence>
<keyword evidence="5" id="KW-0816">Tricarboxylic acid cycle</keyword>
<keyword evidence="8" id="KW-0012">Acyltransferase</keyword>
<dbReference type="STRING" id="497964.CfE428DRAFT_2638"/>
<dbReference type="GO" id="GO:0033512">
    <property type="term" value="P:L-lysine catabolic process to acetyl-CoA via saccharopine"/>
    <property type="evidence" value="ECO:0007669"/>
    <property type="project" value="UniProtKB-UniPathway"/>
</dbReference>
<evidence type="ECO:0000256" key="4">
    <source>
        <dbReference type="ARBA" id="ARBA00007317"/>
    </source>
</evidence>
<dbReference type="NCBIfam" id="NF004309">
    <property type="entry name" value="PRK05704.1"/>
    <property type="match status" value="1"/>
</dbReference>
<evidence type="ECO:0000256" key="11">
    <source>
        <dbReference type="SAM" id="MobiDB-lite"/>
    </source>
</evidence>
<keyword evidence="6 13" id="KW-0808">Transferase</keyword>
<dbReference type="FunFam" id="3.30.559.10:FF:000007">
    <property type="entry name" value="Dihydrolipoamide acetyltransferase component of pyruvate dehydrogenase complex"/>
    <property type="match status" value="1"/>
</dbReference>
<dbReference type="InterPro" id="IPR003016">
    <property type="entry name" value="2-oxoA_DH_lipoyl-BS"/>
</dbReference>
<keyword evidence="7" id="KW-0450">Lipoyl</keyword>
<dbReference type="PANTHER" id="PTHR43416">
    <property type="entry name" value="DIHYDROLIPOYLLYSINE-RESIDUE SUCCINYLTRANSFERASE COMPONENT OF 2-OXOGLUTARATE DEHYDROGENASE COMPLEX, MITOCHONDRIAL-RELATED"/>
    <property type="match status" value="1"/>
</dbReference>
<dbReference type="eggNOG" id="COG0508">
    <property type="taxonomic scope" value="Bacteria"/>
</dbReference>
<evidence type="ECO:0000313" key="14">
    <source>
        <dbReference type="Proteomes" id="UP000005824"/>
    </source>
</evidence>
<evidence type="ECO:0000256" key="2">
    <source>
        <dbReference type="ARBA" id="ARBA00004052"/>
    </source>
</evidence>
<evidence type="ECO:0000256" key="5">
    <source>
        <dbReference type="ARBA" id="ARBA00022532"/>
    </source>
</evidence>
<dbReference type="GO" id="GO:0045252">
    <property type="term" value="C:oxoglutarate dehydrogenase complex"/>
    <property type="evidence" value="ECO:0007669"/>
    <property type="project" value="UniProtKB-UniRule"/>
</dbReference>
<dbReference type="Pfam" id="PF00198">
    <property type="entry name" value="2-oxoacid_dh"/>
    <property type="match status" value="1"/>
</dbReference>
<dbReference type="Pfam" id="PF00364">
    <property type="entry name" value="Biotin_lipoyl"/>
    <property type="match status" value="1"/>
</dbReference>
<dbReference type="GO" id="GO:0004149">
    <property type="term" value="F:dihydrolipoyllysine-residue succinyltransferase activity"/>
    <property type="evidence" value="ECO:0007669"/>
    <property type="project" value="UniProtKB-UniRule"/>
</dbReference>
<evidence type="ECO:0000256" key="6">
    <source>
        <dbReference type="ARBA" id="ARBA00022679"/>
    </source>
</evidence>
<dbReference type="InterPro" id="IPR000089">
    <property type="entry name" value="Biotin_lipoyl"/>
</dbReference>
<dbReference type="PANTHER" id="PTHR43416:SF5">
    <property type="entry name" value="DIHYDROLIPOYLLYSINE-RESIDUE SUCCINYLTRANSFERASE COMPONENT OF 2-OXOGLUTARATE DEHYDROGENASE COMPLEX, MITOCHONDRIAL"/>
    <property type="match status" value="1"/>
</dbReference>
<dbReference type="UniPathway" id="UPA00868">
    <property type="reaction ID" value="UER00840"/>
</dbReference>
<dbReference type="InParanoid" id="B4D137"/>
<feature type="region of interest" description="Disordered" evidence="11">
    <location>
        <begin position="80"/>
        <end position="109"/>
    </location>
</feature>
<feature type="domain" description="Lipoyl-binding" evidence="12">
    <location>
        <begin position="2"/>
        <end position="76"/>
    </location>
</feature>
<evidence type="ECO:0000256" key="8">
    <source>
        <dbReference type="ARBA" id="ARBA00023315"/>
    </source>
</evidence>
<evidence type="ECO:0000256" key="7">
    <source>
        <dbReference type="ARBA" id="ARBA00022823"/>
    </source>
</evidence>
<feature type="compositionally biased region" description="Basic and acidic residues" evidence="11">
    <location>
        <begin position="91"/>
        <end position="108"/>
    </location>
</feature>
<dbReference type="FunCoup" id="B4D137">
    <property type="interactions" value="549"/>
</dbReference>
<accession>B4D137</accession>
<evidence type="ECO:0000256" key="10">
    <source>
        <dbReference type="NCBIfam" id="TIGR01347"/>
    </source>
</evidence>
<dbReference type="CDD" id="cd06849">
    <property type="entry name" value="lipoyl_domain"/>
    <property type="match status" value="1"/>
</dbReference>
<dbReference type="InterPro" id="IPR023213">
    <property type="entry name" value="CAT-like_dom_sf"/>
</dbReference>
<dbReference type="InterPro" id="IPR011053">
    <property type="entry name" value="Single_hybrid_motif"/>
</dbReference>
<dbReference type="Gene3D" id="3.30.559.10">
    <property type="entry name" value="Chloramphenicol acetyltransferase-like domain"/>
    <property type="match status" value="1"/>
</dbReference>
<dbReference type="AlphaFoldDB" id="B4D137"/>
<evidence type="ECO:0000256" key="3">
    <source>
        <dbReference type="ARBA" id="ARBA00005145"/>
    </source>
</evidence>
<evidence type="ECO:0000256" key="9">
    <source>
        <dbReference type="ARBA" id="ARBA00052761"/>
    </source>
</evidence>
<comment type="catalytic activity">
    <reaction evidence="9">
        <text>N(6)-[(R)-dihydrolipoyl]-L-lysyl-[protein] + succinyl-CoA = N(6)-[(R)-S(8)-succinyldihydrolipoyl]-L-lysyl-[protein] + CoA</text>
        <dbReference type="Rhea" id="RHEA:15213"/>
        <dbReference type="Rhea" id="RHEA-COMP:10475"/>
        <dbReference type="Rhea" id="RHEA-COMP:20092"/>
        <dbReference type="ChEBI" id="CHEBI:57287"/>
        <dbReference type="ChEBI" id="CHEBI:57292"/>
        <dbReference type="ChEBI" id="CHEBI:83100"/>
        <dbReference type="ChEBI" id="CHEBI:83120"/>
        <dbReference type="EC" id="2.3.1.61"/>
    </reaction>
</comment>
<dbReference type="InterPro" id="IPR006255">
    <property type="entry name" value="SucB"/>
</dbReference>
<dbReference type="GO" id="GO:0006099">
    <property type="term" value="P:tricarboxylic acid cycle"/>
    <property type="evidence" value="ECO:0007669"/>
    <property type="project" value="UniProtKB-UniRule"/>
</dbReference>
<dbReference type="EMBL" id="ABVL01000006">
    <property type="protein sequence ID" value="EDY20049.1"/>
    <property type="molecule type" value="Genomic_DNA"/>
</dbReference>
<comment type="function">
    <text evidence="2">E2 component of the 2-oxoglutarate dehydrogenase (OGDH) complex which catalyzes the second step in the conversion of 2-oxoglutarate to succinyl-CoA and CO(2).</text>
</comment>
<evidence type="ECO:0000313" key="13">
    <source>
        <dbReference type="EMBL" id="EDY20049.1"/>
    </source>
</evidence>
<dbReference type="InterPro" id="IPR001078">
    <property type="entry name" value="2-oxoacid_DH_actylTfrase"/>
</dbReference>
<gene>
    <name evidence="13" type="ORF">CfE428DRAFT_2638</name>
</gene>
<dbReference type="RefSeq" id="WP_006979963.1">
    <property type="nucleotide sequence ID" value="NZ_ABVL01000006.1"/>
</dbReference>
<dbReference type="PROSITE" id="PS00189">
    <property type="entry name" value="LIPOYL"/>
    <property type="match status" value="1"/>
</dbReference>
<sequence length="394" mass="42200">MSLEIKIPAVGESITSGLLSVWHKNDGDAVQAGDALVTLETDKVSTEITAEKAGTLRVKVPAGTEVKIGEVVGTIEPAEAGAASAPAKSAEQVHDDKSDAKQTREHVEPPAAVMPKTPAVSIPKQASSEVEHTAKPSISEAVAAANVSLAVVSENAVAPVSEGRITRKKLSPLRRKIAQQLVMAQHTAAILTTFNECDMSAVMKLRSSQQEAFTKEHGVKLGFMSFFIKATVSALKAVPAINGRMDGEDFVQNHYFDVGVAVGTERGLVVPVIRDADQKSFAQIERDLADYANKAREGKIKIEDLQGGVFTISNGGIYGSLLSTPILNPPQSGILGMHKIQERPIAEKGQVVIRPMMYLALSYDHRVVDGKEAVTFLIRVKECIENPARLLLDL</sequence>
<comment type="caution">
    <text evidence="13">The sequence shown here is derived from an EMBL/GenBank/DDBJ whole genome shotgun (WGS) entry which is preliminary data.</text>
</comment>
<dbReference type="GO" id="GO:0005829">
    <property type="term" value="C:cytosol"/>
    <property type="evidence" value="ECO:0007669"/>
    <property type="project" value="TreeGrafter"/>
</dbReference>
<name>B4D137_9BACT</name>